<feature type="non-terminal residue" evidence="3">
    <location>
        <position position="1"/>
    </location>
</feature>
<feature type="region of interest" description="Disordered" evidence="1">
    <location>
        <begin position="38"/>
        <end position="65"/>
    </location>
</feature>
<organism evidence="3">
    <name type="scientific">marine sediment metagenome</name>
    <dbReference type="NCBI Taxonomy" id="412755"/>
    <lineage>
        <taxon>unclassified sequences</taxon>
        <taxon>metagenomes</taxon>
        <taxon>ecological metagenomes</taxon>
    </lineage>
</organism>
<protein>
    <submittedName>
        <fullName evidence="3">Uncharacterized protein</fullName>
    </submittedName>
</protein>
<dbReference type="EMBL" id="BARS01057865">
    <property type="protein sequence ID" value="GAG43494.1"/>
    <property type="molecule type" value="Genomic_DNA"/>
</dbReference>
<name>X0XK11_9ZZZZ</name>
<evidence type="ECO:0000313" key="3">
    <source>
        <dbReference type="EMBL" id="GAG43494.1"/>
    </source>
</evidence>
<keyword evidence="2" id="KW-0472">Membrane</keyword>
<gene>
    <name evidence="3" type="ORF">S01H1_84663</name>
</gene>
<reference evidence="3" key="1">
    <citation type="journal article" date="2014" name="Front. Microbiol.">
        <title>High frequency of phylogenetically diverse reductive dehalogenase-homologous genes in deep subseafloor sedimentary metagenomes.</title>
        <authorList>
            <person name="Kawai M."/>
            <person name="Futagami T."/>
            <person name="Toyoda A."/>
            <person name="Takaki Y."/>
            <person name="Nishi S."/>
            <person name="Hori S."/>
            <person name="Arai W."/>
            <person name="Tsubouchi T."/>
            <person name="Morono Y."/>
            <person name="Uchiyama I."/>
            <person name="Ito T."/>
            <person name="Fujiyama A."/>
            <person name="Inagaki F."/>
            <person name="Takami H."/>
        </authorList>
    </citation>
    <scope>NUCLEOTIDE SEQUENCE</scope>
    <source>
        <strain evidence="3">Expedition CK06-06</strain>
    </source>
</reference>
<comment type="caution">
    <text evidence="3">The sequence shown here is derived from an EMBL/GenBank/DDBJ whole genome shotgun (WGS) entry which is preliminary data.</text>
</comment>
<evidence type="ECO:0000256" key="1">
    <source>
        <dbReference type="SAM" id="MobiDB-lite"/>
    </source>
</evidence>
<proteinExistence type="predicted"/>
<sequence length="115" mass="11168">RLVLVAAAAVTASALLAWSLTSPSMSLGQATDVGLPTDVAEQTPTLPPQAPVELPTAAESPAGQQPVAAALPSAGIGGFQSAGGVLMPTLLLAIAGGGLLAFGALTGLATTRRKN</sequence>
<dbReference type="AlphaFoldDB" id="X0XK11"/>
<evidence type="ECO:0000256" key="2">
    <source>
        <dbReference type="SAM" id="Phobius"/>
    </source>
</evidence>
<keyword evidence="2" id="KW-0812">Transmembrane</keyword>
<feature type="transmembrane region" description="Helical" evidence="2">
    <location>
        <begin position="90"/>
        <end position="109"/>
    </location>
</feature>
<accession>X0XK11</accession>
<keyword evidence="2" id="KW-1133">Transmembrane helix</keyword>